<keyword evidence="2" id="KW-1185">Reference proteome</keyword>
<dbReference type="AlphaFoldDB" id="A0A2G9RQZ0"/>
<evidence type="ECO:0000313" key="2">
    <source>
        <dbReference type="Proteomes" id="UP000228934"/>
    </source>
</evidence>
<reference evidence="2" key="1">
    <citation type="journal article" date="2017" name="Nat. Commun.">
        <title>The North American bullfrog draft genome provides insight into hormonal regulation of long noncoding RNA.</title>
        <authorList>
            <person name="Hammond S.A."/>
            <person name="Warren R.L."/>
            <person name="Vandervalk B.P."/>
            <person name="Kucuk E."/>
            <person name="Khan H."/>
            <person name="Gibb E.A."/>
            <person name="Pandoh P."/>
            <person name="Kirk H."/>
            <person name="Zhao Y."/>
            <person name="Jones M."/>
            <person name="Mungall A.J."/>
            <person name="Coope R."/>
            <person name="Pleasance S."/>
            <person name="Moore R.A."/>
            <person name="Holt R.A."/>
            <person name="Round J.M."/>
            <person name="Ohora S."/>
            <person name="Walle B.V."/>
            <person name="Veldhoen N."/>
            <person name="Helbing C.C."/>
            <person name="Birol I."/>
        </authorList>
    </citation>
    <scope>NUCLEOTIDE SEQUENCE [LARGE SCALE GENOMIC DNA]</scope>
</reference>
<dbReference type="Proteomes" id="UP000228934">
    <property type="component" value="Unassembled WGS sequence"/>
</dbReference>
<sequence>MPFAASVVYPQPNPSSQQMGKYTAIFSNNIISGQLILPYPSHLNDDVLSVLGHV</sequence>
<accession>A0A2G9RQZ0</accession>
<gene>
    <name evidence="1" type="ORF">AB205_0157420</name>
</gene>
<evidence type="ECO:0000313" key="1">
    <source>
        <dbReference type="EMBL" id="PIO29651.1"/>
    </source>
</evidence>
<name>A0A2G9RQZ0_AQUCT</name>
<proteinExistence type="predicted"/>
<dbReference type="EMBL" id="KV936836">
    <property type="protein sequence ID" value="PIO29651.1"/>
    <property type="molecule type" value="Genomic_DNA"/>
</dbReference>
<organism evidence="1 2">
    <name type="scientific">Aquarana catesbeiana</name>
    <name type="common">American bullfrog</name>
    <name type="synonym">Rana catesbeiana</name>
    <dbReference type="NCBI Taxonomy" id="8400"/>
    <lineage>
        <taxon>Eukaryota</taxon>
        <taxon>Metazoa</taxon>
        <taxon>Chordata</taxon>
        <taxon>Craniata</taxon>
        <taxon>Vertebrata</taxon>
        <taxon>Euteleostomi</taxon>
        <taxon>Amphibia</taxon>
        <taxon>Batrachia</taxon>
        <taxon>Anura</taxon>
        <taxon>Neobatrachia</taxon>
        <taxon>Ranoidea</taxon>
        <taxon>Ranidae</taxon>
        <taxon>Aquarana</taxon>
    </lineage>
</organism>
<protein>
    <submittedName>
        <fullName evidence="1">Uncharacterized protein</fullName>
    </submittedName>
</protein>